<evidence type="ECO:0000256" key="3">
    <source>
        <dbReference type="ARBA" id="ARBA00022475"/>
    </source>
</evidence>
<evidence type="ECO:0000256" key="8">
    <source>
        <dbReference type="ARBA" id="ARBA00023136"/>
    </source>
</evidence>
<feature type="transmembrane region" description="Helical" evidence="9">
    <location>
        <begin position="488"/>
        <end position="505"/>
    </location>
</feature>
<evidence type="ECO:0000313" key="13">
    <source>
        <dbReference type="Proteomes" id="UP000256253"/>
    </source>
</evidence>
<comment type="subunit">
    <text evidence="9">Forms a complex with SecF. Part of the essential Sec protein translocation apparatus which comprises SecA, SecYEG and auxiliary proteins SecDF. Other proteins may also be involved.</text>
</comment>
<dbReference type="GO" id="GO:0015450">
    <property type="term" value="F:protein-transporting ATPase activity"/>
    <property type="evidence" value="ECO:0007669"/>
    <property type="project" value="InterPro"/>
</dbReference>
<dbReference type="AlphaFoldDB" id="A0A3D9UPD5"/>
<evidence type="ECO:0000256" key="4">
    <source>
        <dbReference type="ARBA" id="ARBA00022692"/>
    </source>
</evidence>
<reference evidence="12 13" key="1">
    <citation type="submission" date="2018-08" db="EMBL/GenBank/DDBJ databases">
        <title>Sequencing the genomes of 1000 actinobacteria strains.</title>
        <authorList>
            <person name="Klenk H.-P."/>
        </authorList>
    </citation>
    <scope>NUCLEOTIDE SEQUENCE [LARGE SCALE GENOMIC DNA]</scope>
    <source>
        <strain evidence="12 13">DSM 22967</strain>
    </source>
</reference>
<keyword evidence="6 9" id="KW-1133">Transmembrane helix</keyword>
<dbReference type="GO" id="GO:0065002">
    <property type="term" value="P:intracellular protein transmembrane transport"/>
    <property type="evidence" value="ECO:0007669"/>
    <property type="project" value="UniProtKB-UniRule"/>
</dbReference>
<keyword evidence="4 9" id="KW-0812">Transmembrane</keyword>
<dbReference type="InterPro" id="IPR054384">
    <property type="entry name" value="SecDF_P1_head"/>
</dbReference>
<dbReference type="Pfam" id="PF22599">
    <property type="entry name" value="SecDF_P1_head"/>
    <property type="match status" value="1"/>
</dbReference>
<feature type="transmembrane region" description="Helical" evidence="9">
    <location>
        <begin position="540"/>
        <end position="563"/>
    </location>
</feature>
<dbReference type="InterPro" id="IPR055344">
    <property type="entry name" value="SecD_SecF_C_bact"/>
</dbReference>
<keyword evidence="8 9" id="KW-0472">Membrane</keyword>
<dbReference type="InterPro" id="IPR048631">
    <property type="entry name" value="SecD_1st"/>
</dbReference>
<feature type="transmembrane region" description="Helical" evidence="9">
    <location>
        <begin position="512"/>
        <end position="534"/>
    </location>
</feature>
<feature type="domain" description="SSD" evidence="11">
    <location>
        <begin position="510"/>
        <end position="641"/>
    </location>
</feature>
<protein>
    <recommendedName>
        <fullName evidence="9">Protein translocase subunit SecD</fullName>
    </recommendedName>
</protein>
<dbReference type="InterPro" id="IPR048634">
    <property type="entry name" value="SecD_SecF_C"/>
</dbReference>
<dbReference type="GO" id="GO:0043952">
    <property type="term" value="P:protein transport by the Sec complex"/>
    <property type="evidence" value="ECO:0007669"/>
    <property type="project" value="UniProtKB-UniRule"/>
</dbReference>
<comment type="subcellular location">
    <subcellularLocation>
        <location evidence="1 9">Cell membrane</location>
        <topology evidence="1 9">Multi-pass membrane protein</topology>
    </subcellularLocation>
</comment>
<feature type="compositionally biased region" description="Low complexity" evidence="10">
    <location>
        <begin position="254"/>
        <end position="264"/>
    </location>
</feature>
<evidence type="ECO:0000256" key="5">
    <source>
        <dbReference type="ARBA" id="ARBA00022927"/>
    </source>
</evidence>
<dbReference type="Pfam" id="PF02355">
    <property type="entry name" value="SecD_SecF_C"/>
    <property type="match status" value="1"/>
</dbReference>
<dbReference type="InterPro" id="IPR022813">
    <property type="entry name" value="SecD/SecF_arch_bac"/>
</dbReference>
<dbReference type="PANTHER" id="PTHR30081:SF1">
    <property type="entry name" value="PROTEIN TRANSLOCASE SUBUNIT SECD"/>
    <property type="match status" value="1"/>
</dbReference>
<dbReference type="PROSITE" id="PS50156">
    <property type="entry name" value="SSD"/>
    <property type="match status" value="1"/>
</dbReference>
<dbReference type="RefSeq" id="WP_245950192.1">
    <property type="nucleotide sequence ID" value="NZ_QTUA01000001.1"/>
</dbReference>
<keyword evidence="5 9" id="KW-0653">Protein transport</keyword>
<gene>
    <name evidence="9" type="primary">secD</name>
    <name evidence="12" type="ORF">DFJ65_2358</name>
</gene>
<comment type="function">
    <text evidence="9">Part of the Sec protein translocase complex. Interacts with the SecYEG preprotein conducting channel. SecDF uses the proton motive force (PMF) to complete protein translocation after the ATP-dependent function of SecA.</text>
</comment>
<dbReference type="HAMAP" id="MF_01463_B">
    <property type="entry name" value="SecD_B"/>
    <property type="match status" value="1"/>
</dbReference>
<keyword evidence="13" id="KW-1185">Reference proteome</keyword>
<dbReference type="Gene3D" id="3.30.70.3220">
    <property type="match status" value="1"/>
</dbReference>
<evidence type="ECO:0000256" key="7">
    <source>
        <dbReference type="ARBA" id="ARBA00023010"/>
    </source>
</evidence>
<dbReference type="Proteomes" id="UP000256253">
    <property type="component" value="Unassembled WGS sequence"/>
</dbReference>
<keyword evidence="7 9" id="KW-0811">Translocation</keyword>
<feature type="transmembrane region" description="Helical" evidence="9">
    <location>
        <begin position="591"/>
        <end position="609"/>
    </location>
</feature>
<feature type="compositionally biased region" description="Low complexity" evidence="10">
    <location>
        <begin position="141"/>
        <end position="192"/>
    </location>
</feature>
<evidence type="ECO:0000313" key="12">
    <source>
        <dbReference type="EMBL" id="REF31302.1"/>
    </source>
</evidence>
<name>A0A3D9UPD5_9MICO</name>
<dbReference type="Gene3D" id="3.30.1360.200">
    <property type="match status" value="1"/>
</dbReference>
<organism evidence="12 13">
    <name type="scientific">Calidifontibacter indicus</name>
    <dbReference type="NCBI Taxonomy" id="419650"/>
    <lineage>
        <taxon>Bacteria</taxon>
        <taxon>Bacillati</taxon>
        <taxon>Actinomycetota</taxon>
        <taxon>Actinomycetes</taxon>
        <taxon>Micrococcales</taxon>
        <taxon>Dermacoccaceae</taxon>
        <taxon>Calidifontibacter</taxon>
    </lineage>
</organism>
<dbReference type="GO" id="GO:0006605">
    <property type="term" value="P:protein targeting"/>
    <property type="evidence" value="ECO:0007669"/>
    <property type="project" value="UniProtKB-UniRule"/>
</dbReference>
<dbReference type="InterPro" id="IPR000731">
    <property type="entry name" value="SSD"/>
</dbReference>
<comment type="caution">
    <text evidence="12">The sequence shown here is derived from an EMBL/GenBank/DDBJ whole genome shotgun (WGS) entry which is preliminary data.</text>
</comment>
<evidence type="ECO:0000256" key="6">
    <source>
        <dbReference type="ARBA" id="ARBA00022989"/>
    </source>
</evidence>
<dbReference type="EMBL" id="QTUA01000001">
    <property type="protein sequence ID" value="REF31302.1"/>
    <property type="molecule type" value="Genomic_DNA"/>
</dbReference>
<dbReference type="NCBIfam" id="TIGR00916">
    <property type="entry name" value="2A0604s01"/>
    <property type="match status" value="1"/>
</dbReference>
<evidence type="ECO:0000256" key="2">
    <source>
        <dbReference type="ARBA" id="ARBA00022448"/>
    </source>
</evidence>
<dbReference type="GO" id="GO:0005886">
    <property type="term" value="C:plasma membrane"/>
    <property type="evidence" value="ECO:0007669"/>
    <property type="project" value="UniProtKB-SubCell"/>
</dbReference>
<feature type="transmembrane region" description="Helical" evidence="9">
    <location>
        <begin position="615"/>
        <end position="634"/>
    </location>
</feature>
<dbReference type="Pfam" id="PF21760">
    <property type="entry name" value="SecD_1st"/>
    <property type="match status" value="1"/>
</dbReference>
<accession>A0A3D9UPD5</accession>
<proteinExistence type="inferred from homology"/>
<sequence length="689" mass="70363">MATRARRAPAAKPKRTLFLLLLIIAALFGGIAATTAWGNPKGQWTPKLGLDLEGGRQVVLEPVLGAGQQVNAGQVNQAVNIIRQRVDGTGVAEAEVSTLGDRSIVVSIPGNPSKAILDSLAQSSKLTIRAVIAASQPLVDAPTTSASPSATSSGAATSSSTSSPASSPATSTSAPAANSSASATPSSSASSSASATASATTSANAPFPEAYAAATTTPAAPSASTSTSASTSVPASTNAPAATTSVQPTLPGGAAASTSSATTAEPVQPTLPGAATAGIPESPSDTQWATKPVADIWVRNGLAKKGTTYQQLLAQISCHNTDPKKGPTAAKWREISAQAPENQPTVACSKEGDATYLMGPVEVDGSTITNASFGQRTNANGVATGEIAVNLEFNSKGAKAFGEMTRRIAALQGDQNKSAINVDGVVISDPSTNGPILDGRAEISGGFTSASAKTLADQLKFGALPFSFKELTSDQISPQLGTEQLQKGLLAGLIGLLLVVLYSLFQYRALGLVTVASLVVAGSITYGAVTFLGYANNFRLTMAGITGLIVSIGITADSFIVYFERVRDEVRSGRPLRAAVETGWARARRTIIISDAVNFLAAAVLYVLSESSVKAFAFTLGVTTLIDLMVVMMFTHPTLSLLARTKFFGNGHKWSGFDPERLGAAGVTYAGRGRVTIADRKAAAAEGAL</sequence>
<feature type="region of interest" description="Disordered" evidence="10">
    <location>
        <begin position="218"/>
        <end position="287"/>
    </location>
</feature>
<evidence type="ECO:0000256" key="1">
    <source>
        <dbReference type="ARBA" id="ARBA00004651"/>
    </source>
</evidence>
<keyword evidence="2 9" id="KW-0813">Transport</keyword>
<comment type="similarity">
    <text evidence="9">Belongs to the SecD/SecF family. SecD subfamily.</text>
</comment>
<dbReference type="PANTHER" id="PTHR30081">
    <property type="entry name" value="PROTEIN-EXPORT MEMBRANE PROTEIN SEC"/>
    <property type="match status" value="1"/>
</dbReference>
<dbReference type="SUPFAM" id="SSF82866">
    <property type="entry name" value="Multidrug efflux transporter AcrB transmembrane domain"/>
    <property type="match status" value="1"/>
</dbReference>
<evidence type="ECO:0000256" key="10">
    <source>
        <dbReference type="SAM" id="MobiDB-lite"/>
    </source>
</evidence>
<dbReference type="NCBIfam" id="TIGR01129">
    <property type="entry name" value="secD"/>
    <property type="match status" value="1"/>
</dbReference>
<dbReference type="Gene3D" id="1.20.1640.10">
    <property type="entry name" value="Multidrug efflux transporter AcrB transmembrane domain"/>
    <property type="match status" value="1"/>
</dbReference>
<feature type="region of interest" description="Disordered" evidence="10">
    <location>
        <begin position="140"/>
        <end position="192"/>
    </location>
</feature>
<evidence type="ECO:0000259" key="11">
    <source>
        <dbReference type="PROSITE" id="PS50156"/>
    </source>
</evidence>
<dbReference type="InterPro" id="IPR005791">
    <property type="entry name" value="SecD"/>
</dbReference>
<keyword evidence="3 9" id="KW-1003">Cell membrane</keyword>
<feature type="compositionally biased region" description="Low complexity" evidence="10">
    <location>
        <begin position="218"/>
        <end position="245"/>
    </location>
</feature>
<comment type="caution">
    <text evidence="9">Lacks conserved residue(s) required for the propagation of feature annotation.</text>
</comment>
<evidence type="ECO:0000256" key="9">
    <source>
        <dbReference type="HAMAP-Rule" id="MF_01463"/>
    </source>
</evidence>